<dbReference type="PROSITE" id="PS00086">
    <property type="entry name" value="CYTOCHROME_P450"/>
    <property type="match status" value="1"/>
</dbReference>
<evidence type="ECO:0000313" key="5">
    <source>
        <dbReference type="Proteomes" id="UP000275394"/>
    </source>
</evidence>
<dbReference type="InterPro" id="IPR036396">
    <property type="entry name" value="Cyt_P450_sf"/>
</dbReference>
<dbReference type="Pfam" id="PF00067">
    <property type="entry name" value="p450"/>
    <property type="match status" value="1"/>
</dbReference>
<evidence type="ECO:0000256" key="3">
    <source>
        <dbReference type="SAM" id="MobiDB-lite"/>
    </source>
</evidence>
<comment type="similarity">
    <text evidence="1 2">Belongs to the cytochrome P450 family.</text>
</comment>
<dbReference type="InterPro" id="IPR002397">
    <property type="entry name" value="Cyt_P450_B"/>
</dbReference>
<gene>
    <name evidence="4" type="ORF">EDC56_1554</name>
</gene>
<sequence>MRGIAASIAWRERRQPPRTPPAPIAQPQTPEDFQPLSPGNFANPYAYYELLRNDHPVYRMPGHDYYCISRYDDICSLAKNTTAYSSKIMEILVSGKPKDPNTVGDSPVEKMGNWGIIPVDVLALQDPPLHAAERKIGHSGFNARFVKSLEPEVRKLCHEMMDELLPQGEIEFVQDFAWRLPMRLIIRLLGFPEGDYEQIKTWCMEGIRSLSGTAGKAELVRNGAGSAAFMRYLWRHYLIAKQRPQDNFTGHLIRESADPDSVMTDQRAIAILLQLLIAGSDSSASSMGSAIRILAQRPELEHRLREDYSQINNFIEEVFRTEAAFQGHFRVSTCETTLHDTTIPAGARVFLMWASGNRDERYYDNPEQFDMDRPKLKKHLTFGHGVHACIGRELARMEIRIVIEQLLQRTKQFSITGDAPFEASIFARTLLRLPMRFELAEQPPVETQPAPSTSDTAVTNGCPFH</sequence>
<dbReference type="GO" id="GO:0006707">
    <property type="term" value="P:cholesterol catabolic process"/>
    <property type="evidence" value="ECO:0007669"/>
    <property type="project" value="TreeGrafter"/>
</dbReference>
<protein>
    <submittedName>
        <fullName evidence="4">Cytochrome P450</fullName>
    </submittedName>
</protein>
<feature type="region of interest" description="Disordered" evidence="3">
    <location>
        <begin position="1"/>
        <end position="37"/>
    </location>
</feature>
<keyword evidence="2" id="KW-0503">Monooxygenase</keyword>
<dbReference type="PRINTS" id="PR00359">
    <property type="entry name" value="BP450"/>
</dbReference>
<evidence type="ECO:0000256" key="1">
    <source>
        <dbReference type="ARBA" id="ARBA00010617"/>
    </source>
</evidence>
<evidence type="ECO:0000313" key="4">
    <source>
        <dbReference type="EMBL" id="ROS01126.1"/>
    </source>
</evidence>
<feature type="region of interest" description="Disordered" evidence="3">
    <location>
        <begin position="442"/>
        <end position="465"/>
    </location>
</feature>
<dbReference type="Proteomes" id="UP000275394">
    <property type="component" value="Unassembled WGS sequence"/>
</dbReference>
<name>A0A3N2DMU0_9GAMM</name>
<dbReference type="Gene3D" id="1.10.630.10">
    <property type="entry name" value="Cytochrome P450"/>
    <property type="match status" value="1"/>
</dbReference>
<comment type="caution">
    <text evidence="4">The sequence shown here is derived from an EMBL/GenBank/DDBJ whole genome shotgun (WGS) entry which is preliminary data.</text>
</comment>
<dbReference type="SUPFAM" id="SSF48264">
    <property type="entry name" value="Cytochrome P450"/>
    <property type="match status" value="1"/>
</dbReference>
<dbReference type="GO" id="GO:0008395">
    <property type="term" value="F:steroid hydroxylase activity"/>
    <property type="evidence" value="ECO:0007669"/>
    <property type="project" value="TreeGrafter"/>
</dbReference>
<proteinExistence type="inferred from homology"/>
<evidence type="ECO:0000256" key="2">
    <source>
        <dbReference type="RuleBase" id="RU000461"/>
    </source>
</evidence>
<dbReference type="AlphaFoldDB" id="A0A3N2DMU0"/>
<reference evidence="4 5" key="1">
    <citation type="submission" date="2018-11" db="EMBL/GenBank/DDBJ databases">
        <title>Genomic Encyclopedia of Type Strains, Phase IV (KMG-IV): sequencing the most valuable type-strain genomes for metagenomic binning, comparative biology and taxonomic classification.</title>
        <authorList>
            <person name="Goeker M."/>
        </authorList>
    </citation>
    <scope>NUCLEOTIDE SEQUENCE [LARGE SCALE GENOMIC DNA]</scope>
    <source>
        <strain evidence="4 5">DSM 100316</strain>
    </source>
</reference>
<keyword evidence="2" id="KW-0408">Iron</keyword>
<keyword evidence="2" id="KW-0349">Heme</keyword>
<keyword evidence="5" id="KW-1185">Reference proteome</keyword>
<feature type="compositionally biased region" description="Polar residues" evidence="3">
    <location>
        <begin position="449"/>
        <end position="459"/>
    </location>
</feature>
<dbReference type="GO" id="GO:0005506">
    <property type="term" value="F:iron ion binding"/>
    <property type="evidence" value="ECO:0007669"/>
    <property type="project" value="InterPro"/>
</dbReference>
<dbReference type="InterPro" id="IPR001128">
    <property type="entry name" value="Cyt_P450"/>
</dbReference>
<accession>A0A3N2DMU0</accession>
<dbReference type="GO" id="GO:0036199">
    <property type="term" value="F:cholest-4-en-3-one 26-monooxygenase activity"/>
    <property type="evidence" value="ECO:0007669"/>
    <property type="project" value="TreeGrafter"/>
</dbReference>
<dbReference type="InterPro" id="IPR017972">
    <property type="entry name" value="Cyt_P450_CS"/>
</dbReference>
<keyword evidence="2" id="KW-0479">Metal-binding</keyword>
<keyword evidence="2" id="KW-0560">Oxidoreductase</keyword>
<dbReference type="PANTHER" id="PTHR46696">
    <property type="entry name" value="P450, PUTATIVE (EUROFUNG)-RELATED"/>
    <property type="match status" value="1"/>
</dbReference>
<organism evidence="4 5">
    <name type="scientific">Sinobacterium caligoides</name>
    <dbReference type="NCBI Taxonomy" id="933926"/>
    <lineage>
        <taxon>Bacteria</taxon>
        <taxon>Pseudomonadati</taxon>
        <taxon>Pseudomonadota</taxon>
        <taxon>Gammaproteobacteria</taxon>
        <taxon>Cellvibrionales</taxon>
        <taxon>Spongiibacteraceae</taxon>
        <taxon>Sinobacterium</taxon>
    </lineage>
</organism>
<dbReference type="GO" id="GO:0020037">
    <property type="term" value="F:heme binding"/>
    <property type="evidence" value="ECO:0007669"/>
    <property type="project" value="InterPro"/>
</dbReference>
<dbReference type="PANTHER" id="PTHR46696:SF4">
    <property type="entry name" value="BIOTIN BIOSYNTHESIS CYTOCHROME P450"/>
    <property type="match status" value="1"/>
</dbReference>
<dbReference type="EMBL" id="RKHR01000004">
    <property type="protein sequence ID" value="ROS01126.1"/>
    <property type="molecule type" value="Genomic_DNA"/>
</dbReference>